<dbReference type="AlphaFoldDB" id="A0A1X0CW43"/>
<dbReference type="GO" id="GO:0016791">
    <property type="term" value="F:phosphatase activity"/>
    <property type="evidence" value="ECO:0007669"/>
    <property type="project" value="TreeGrafter"/>
</dbReference>
<proteinExistence type="predicted"/>
<dbReference type="EMBL" id="MVHS01000075">
    <property type="protein sequence ID" value="ORA64308.1"/>
    <property type="molecule type" value="Genomic_DNA"/>
</dbReference>
<dbReference type="Gene3D" id="3.40.50.1240">
    <property type="entry name" value="Phosphoglycerate mutase-like"/>
    <property type="match status" value="1"/>
</dbReference>
<dbReference type="InterPro" id="IPR050275">
    <property type="entry name" value="PGM_Phosphatase"/>
</dbReference>
<dbReference type="PANTHER" id="PTHR48100">
    <property type="entry name" value="BROAD-SPECIFICITY PHOSPHATASE YOR283W-RELATED"/>
    <property type="match status" value="1"/>
</dbReference>
<dbReference type="GO" id="GO:0005737">
    <property type="term" value="C:cytoplasm"/>
    <property type="evidence" value="ECO:0007669"/>
    <property type="project" value="TreeGrafter"/>
</dbReference>
<gene>
    <name evidence="3" type="ORF">BST26_19940</name>
</gene>
<dbReference type="SMART" id="SM00855">
    <property type="entry name" value="PGAM"/>
    <property type="match status" value="1"/>
</dbReference>
<evidence type="ECO:0000313" key="4">
    <source>
        <dbReference type="Proteomes" id="UP000192801"/>
    </source>
</evidence>
<dbReference type="PANTHER" id="PTHR48100:SF1">
    <property type="entry name" value="HISTIDINE PHOSPHATASE FAMILY PROTEIN-RELATED"/>
    <property type="match status" value="1"/>
</dbReference>
<keyword evidence="2" id="KW-0413">Isomerase</keyword>
<dbReference type="Proteomes" id="UP000192801">
    <property type="component" value="Unassembled WGS sequence"/>
</dbReference>
<evidence type="ECO:0000313" key="3">
    <source>
        <dbReference type="EMBL" id="ORA64308.1"/>
    </source>
</evidence>
<name>A0A1X0CW43_9MYCO</name>
<dbReference type="PROSITE" id="PS00175">
    <property type="entry name" value="PG_MUTASE"/>
    <property type="match status" value="1"/>
</dbReference>
<dbReference type="CDD" id="cd07067">
    <property type="entry name" value="HP_PGM_like"/>
    <property type="match status" value="1"/>
</dbReference>
<evidence type="ECO:0000256" key="1">
    <source>
        <dbReference type="ARBA" id="ARBA00023152"/>
    </source>
</evidence>
<comment type="caution">
    <text evidence="3">The sequence shown here is derived from an EMBL/GenBank/DDBJ whole genome shotgun (WGS) entry which is preliminary data.</text>
</comment>
<dbReference type="InterPro" id="IPR001345">
    <property type="entry name" value="PG/BPGM_mutase_AS"/>
</dbReference>
<keyword evidence="4" id="KW-1185">Reference proteome</keyword>
<dbReference type="Pfam" id="PF00300">
    <property type="entry name" value="His_Phos_1"/>
    <property type="match status" value="1"/>
</dbReference>
<keyword evidence="1" id="KW-0324">Glycolysis</keyword>
<dbReference type="SUPFAM" id="SSF53254">
    <property type="entry name" value="Phosphoglycerate mutase-like"/>
    <property type="match status" value="1"/>
</dbReference>
<evidence type="ECO:0000256" key="2">
    <source>
        <dbReference type="ARBA" id="ARBA00023235"/>
    </source>
</evidence>
<organism evidence="3 4">
    <name type="scientific">Mycolicibacterium insubricum</name>
    <dbReference type="NCBI Taxonomy" id="444597"/>
    <lineage>
        <taxon>Bacteria</taxon>
        <taxon>Bacillati</taxon>
        <taxon>Actinomycetota</taxon>
        <taxon>Actinomycetes</taxon>
        <taxon>Mycobacteriales</taxon>
        <taxon>Mycobacteriaceae</taxon>
        <taxon>Mycolicibacterium</taxon>
    </lineage>
</organism>
<accession>A0A1X0CW43</accession>
<reference evidence="3 4" key="1">
    <citation type="submission" date="2016-12" db="EMBL/GenBank/DDBJ databases">
        <title>The new phylogeny of genus Mycobacterium.</title>
        <authorList>
            <person name="Tortoli E."/>
            <person name="Trovato A."/>
            <person name="Cirillo D.M."/>
        </authorList>
    </citation>
    <scope>NUCLEOTIDE SEQUENCE [LARGE SCALE GENOMIC DNA]</scope>
    <source>
        <strain evidence="3 4">DSM 45130</strain>
    </source>
</reference>
<dbReference type="InterPro" id="IPR013078">
    <property type="entry name" value="His_Pase_superF_clade-1"/>
</dbReference>
<sequence length="218" mass="23163">MARAERAGGRLVLLRHGETDGNVAGRLDTRPPGSPLTPAGHRQARDFALAQPVPPGLLLHSVALRAGQTAAEISDITAVGCNEVDGVYEVQAGDLEDRADEAAHDEFTRIYRGWHSGALQLRMPGGESGRDVLDRYLPVVSDLRRGYLDNPDFTADLLVVSHGAAIRLVAAALAGIDGEFAMRNQLANTESVVLEPTDGGGWRCVQWAGLTLSPAEPA</sequence>
<protein>
    <submittedName>
        <fullName evidence="3">Histidine phosphatase family protein</fullName>
    </submittedName>
</protein>
<dbReference type="InterPro" id="IPR029033">
    <property type="entry name" value="His_PPase_superfam"/>
</dbReference>
<dbReference type="STRING" id="444597.BST26_19940"/>